<evidence type="ECO:0000256" key="2">
    <source>
        <dbReference type="ARBA" id="ARBA00022679"/>
    </source>
</evidence>
<dbReference type="PANTHER" id="PTHR12526">
    <property type="entry name" value="GLYCOSYLTRANSFERASE"/>
    <property type="match status" value="1"/>
</dbReference>
<evidence type="ECO:0000256" key="1">
    <source>
        <dbReference type="ARBA" id="ARBA00022676"/>
    </source>
</evidence>
<sequence length="402" mass="42575">MRVLFVSPYPPARDGIGTYTRLLGEALREEGHEVAVVTPRAQPGAPPEVVGALGAGGAHAGLRAAVARFAPDVLHVQFAVPAFGARTPALVRWLEELARGPVPVVTTMHEVTRDTALLRGPGRALYRRIAERSDRIVVHTRGALDSLTGPVGAPAGRAGIVPHFSTPPPRAVSDSADLRERFGLDGDRVLLAFGFIHVDKGLDDLVAALALLRRRSPAALRGVRLVVAGQVRPRSGPFRLFEARDRLHLGRVRRLAARGGVADRLVFTGFVPDGDIAAWFDAAECVVLPYRKAEQSGVANLARAYGVPVVATTAGGLAELFADSPWTAPPRSPDRLADVLRRFLSAGVEVSSYSESLAAQPSRPAAPPPAAPGTELGEVAAATAALYRAVHGHRQGRKRDAP</sequence>
<dbReference type="SUPFAM" id="SSF53756">
    <property type="entry name" value="UDP-Glycosyltransferase/glycogen phosphorylase"/>
    <property type="match status" value="1"/>
</dbReference>
<dbReference type="Pfam" id="PF13439">
    <property type="entry name" value="Glyco_transf_4"/>
    <property type="match status" value="1"/>
</dbReference>
<dbReference type="Pfam" id="PF13692">
    <property type="entry name" value="Glyco_trans_1_4"/>
    <property type="match status" value="1"/>
</dbReference>
<keyword evidence="1" id="KW-0328">Glycosyltransferase</keyword>
<protein>
    <submittedName>
        <fullName evidence="4">Glycosyltransferase involved in cell wall biosynthesis</fullName>
    </submittedName>
</protein>
<name>A0A7W3LK30_ACTNM</name>
<dbReference type="RefSeq" id="WP_182841951.1">
    <property type="nucleotide sequence ID" value="NZ_BAAALP010000013.1"/>
</dbReference>
<dbReference type="Proteomes" id="UP000572680">
    <property type="component" value="Unassembled WGS sequence"/>
</dbReference>
<proteinExistence type="predicted"/>
<evidence type="ECO:0000259" key="3">
    <source>
        <dbReference type="Pfam" id="PF13439"/>
    </source>
</evidence>
<evidence type="ECO:0000313" key="5">
    <source>
        <dbReference type="Proteomes" id="UP000572680"/>
    </source>
</evidence>
<dbReference type="GO" id="GO:0016757">
    <property type="term" value="F:glycosyltransferase activity"/>
    <property type="evidence" value="ECO:0007669"/>
    <property type="project" value="UniProtKB-KW"/>
</dbReference>
<accession>A0A7W3LK30</accession>
<dbReference type="EMBL" id="JACJIA010000001">
    <property type="protein sequence ID" value="MBA8949538.1"/>
    <property type="molecule type" value="Genomic_DNA"/>
</dbReference>
<keyword evidence="5" id="KW-1185">Reference proteome</keyword>
<comment type="caution">
    <text evidence="4">The sequence shown here is derived from an EMBL/GenBank/DDBJ whole genome shotgun (WGS) entry which is preliminary data.</text>
</comment>
<dbReference type="Gene3D" id="3.40.50.2000">
    <property type="entry name" value="Glycogen Phosphorylase B"/>
    <property type="match status" value="2"/>
</dbReference>
<gene>
    <name evidence="4" type="ORF">HNR61_001136</name>
</gene>
<dbReference type="PANTHER" id="PTHR12526:SF638">
    <property type="entry name" value="SPORE COAT PROTEIN SA"/>
    <property type="match status" value="1"/>
</dbReference>
<organism evidence="4 5">
    <name type="scientific">Actinomadura namibiensis</name>
    <dbReference type="NCBI Taxonomy" id="182080"/>
    <lineage>
        <taxon>Bacteria</taxon>
        <taxon>Bacillati</taxon>
        <taxon>Actinomycetota</taxon>
        <taxon>Actinomycetes</taxon>
        <taxon>Streptosporangiales</taxon>
        <taxon>Thermomonosporaceae</taxon>
        <taxon>Actinomadura</taxon>
    </lineage>
</organism>
<evidence type="ECO:0000313" key="4">
    <source>
        <dbReference type="EMBL" id="MBA8949538.1"/>
    </source>
</evidence>
<keyword evidence="2 4" id="KW-0808">Transferase</keyword>
<feature type="domain" description="Glycosyltransferase subfamily 4-like N-terminal" evidence="3">
    <location>
        <begin position="14"/>
        <end position="163"/>
    </location>
</feature>
<dbReference type="AlphaFoldDB" id="A0A7W3LK30"/>
<dbReference type="InterPro" id="IPR028098">
    <property type="entry name" value="Glyco_trans_4-like_N"/>
</dbReference>
<reference evidence="4 5" key="1">
    <citation type="submission" date="2020-08" db="EMBL/GenBank/DDBJ databases">
        <title>Genomic Encyclopedia of Type Strains, Phase IV (KMG-IV): sequencing the most valuable type-strain genomes for metagenomic binning, comparative biology and taxonomic classification.</title>
        <authorList>
            <person name="Goeker M."/>
        </authorList>
    </citation>
    <scope>NUCLEOTIDE SEQUENCE [LARGE SCALE GENOMIC DNA]</scope>
    <source>
        <strain evidence="4 5">DSM 44197</strain>
    </source>
</reference>